<sequence>MARGSRERPGMNDDDASSKDAERIRLLEFQLDHLRAELLHLTHERYRLIYSVSGRIYNFLRPFEQRLADAGAAVAARFRPLAAETASPAASEPAHRAVSPLPAKRLLIDVTGTAKRDAGTGIQRVVKEVARACHAGGTLDLPVLAVRCEQGELYAANAFVAALGGAPGGPDAKVAIEPGDRFLMLSDSWNAFEELAPVFARIRAEGGEILTCIFDLIPELYPHACHEVTVPRYRAWLRKALLESDAFLAISRTVAEELADYVAASGLPHRPGLKIGWFQCGADLAVPATQTPRGKIAAAVAGGAPVFLMVGTIEPRKGHRVALDAFDTLWAAGSDARFVIVGRRGWFEEALVAAIRAHPQFGARLFWFDDVEDGELSYLYDAARALILPSYAEGFGLPIVEAAMRARPAICSDLPVFREVGRDGAIYFRVNDAGALAEAIRSFLQDEAAVDPSCALGVSWAQAARRIVEVVAREDWLTRLP</sequence>
<dbReference type="GO" id="GO:0016757">
    <property type="term" value="F:glycosyltransferase activity"/>
    <property type="evidence" value="ECO:0007669"/>
    <property type="project" value="InterPro"/>
</dbReference>
<feature type="domain" description="Glycosyl transferase family 1" evidence="1">
    <location>
        <begin position="302"/>
        <end position="447"/>
    </location>
</feature>
<dbReference type="SUPFAM" id="SSF53756">
    <property type="entry name" value="UDP-Glycosyltransferase/glycogen phosphorylase"/>
    <property type="match status" value="1"/>
</dbReference>
<dbReference type="Proteomes" id="UP000422569">
    <property type="component" value="Chromosome"/>
</dbReference>
<dbReference type="InterPro" id="IPR001296">
    <property type="entry name" value="Glyco_trans_1"/>
</dbReference>
<evidence type="ECO:0000259" key="1">
    <source>
        <dbReference type="Pfam" id="PF00534"/>
    </source>
</evidence>
<keyword evidence="2" id="KW-0808">Transferase</keyword>
<dbReference type="PANTHER" id="PTHR46401">
    <property type="entry name" value="GLYCOSYLTRANSFERASE WBBK-RELATED"/>
    <property type="match status" value="1"/>
</dbReference>
<gene>
    <name evidence="2" type="ORF">F7D14_06740</name>
</gene>
<dbReference type="Pfam" id="PF00534">
    <property type="entry name" value="Glycos_transf_1"/>
    <property type="match status" value="1"/>
</dbReference>
<dbReference type="AlphaFoldDB" id="A0A6B8M4Z6"/>
<evidence type="ECO:0000313" key="3">
    <source>
        <dbReference type="Proteomes" id="UP000422569"/>
    </source>
</evidence>
<dbReference type="CDD" id="cd03809">
    <property type="entry name" value="GT4_MtfB-like"/>
    <property type="match status" value="1"/>
</dbReference>
<dbReference type="EMBL" id="CP044331">
    <property type="protein sequence ID" value="QGM97202.1"/>
    <property type="molecule type" value="Genomic_DNA"/>
</dbReference>
<proteinExistence type="predicted"/>
<evidence type="ECO:0000313" key="2">
    <source>
        <dbReference type="EMBL" id="QGM97202.1"/>
    </source>
</evidence>
<accession>A0A6B8M4Z6</accession>
<protein>
    <submittedName>
        <fullName evidence="2">Glycosyltransferase family 4 protein</fullName>
    </submittedName>
</protein>
<dbReference type="KEGG" id="mpar:F7D14_06740"/>
<name>A0A6B8M4Z6_9HYPH</name>
<organism evidence="2 3">
    <name type="scientific">Methylocystis parvus</name>
    <dbReference type="NCBI Taxonomy" id="134"/>
    <lineage>
        <taxon>Bacteria</taxon>
        <taxon>Pseudomonadati</taxon>
        <taxon>Pseudomonadota</taxon>
        <taxon>Alphaproteobacteria</taxon>
        <taxon>Hyphomicrobiales</taxon>
        <taxon>Methylocystaceae</taxon>
        <taxon>Methylocystis</taxon>
    </lineage>
</organism>
<dbReference type="PANTHER" id="PTHR46401:SF9">
    <property type="entry name" value="MANNOSYLTRANSFERASE A"/>
    <property type="match status" value="1"/>
</dbReference>
<reference evidence="2 3" key="1">
    <citation type="submission" date="2019-09" db="EMBL/GenBank/DDBJ databases">
        <title>Isolation and complete genome sequencing of Methylocystis species.</title>
        <authorList>
            <person name="Rumah B.L."/>
            <person name="Stead C.E."/>
            <person name="Stevens B.C."/>
            <person name="Minton N.P."/>
            <person name="Grosse-Honebrink A."/>
            <person name="Zhang Y."/>
        </authorList>
    </citation>
    <scope>NUCLEOTIDE SEQUENCE [LARGE SCALE GENOMIC DNA]</scope>
    <source>
        <strain evidence="2 3">BRCS2</strain>
    </source>
</reference>
<dbReference type="Gene3D" id="3.40.50.2000">
    <property type="entry name" value="Glycogen Phosphorylase B"/>
    <property type="match status" value="1"/>
</dbReference>
<keyword evidence="3" id="KW-1185">Reference proteome</keyword>